<keyword evidence="2" id="KW-0800">Toxin</keyword>
<organism evidence="5 6">
    <name type="scientific">Python bivittatus</name>
    <name type="common">Burmese python</name>
    <name type="synonym">Python molurus bivittatus</name>
    <dbReference type="NCBI Taxonomy" id="176946"/>
    <lineage>
        <taxon>Eukaryota</taxon>
        <taxon>Metazoa</taxon>
        <taxon>Chordata</taxon>
        <taxon>Craniata</taxon>
        <taxon>Vertebrata</taxon>
        <taxon>Euteleostomi</taxon>
        <taxon>Lepidosauria</taxon>
        <taxon>Squamata</taxon>
        <taxon>Bifurcata</taxon>
        <taxon>Unidentata</taxon>
        <taxon>Episquamata</taxon>
        <taxon>Toxicofera</taxon>
        <taxon>Serpentes</taxon>
        <taxon>Henophidia</taxon>
        <taxon>Pythonidae</taxon>
        <taxon>Python</taxon>
    </lineage>
</organism>
<evidence type="ECO:0000256" key="3">
    <source>
        <dbReference type="ARBA" id="ARBA00034460"/>
    </source>
</evidence>
<keyword evidence="5" id="KW-1185">Reference proteome</keyword>
<evidence type="ECO:0000259" key="4">
    <source>
        <dbReference type="PROSITE" id="PS50188"/>
    </source>
</evidence>
<name>A0A9F5J4R1_PYTBI</name>
<comment type="similarity">
    <text evidence="1">Belongs to the ohanin/vespryn family.</text>
</comment>
<proteinExistence type="inferred from homology"/>
<dbReference type="SMART" id="SM00589">
    <property type="entry name" value="PRY"/>
    <property type="match status" value="1"/>
</dbReference>
<dbReference type="InterPro" id="IPR043136">
    <property type="entry name" value="B30.2/SPRY_sf"/>
</dbReference>
<dbReference type="PRINTS" id="PR01407">
    <property type="entry name" value="BUTYPHLNCDUF"/>
</dbReference>
<dbReference type="RefSeq" id="XP_025032547.1">
    <property type="nucleotide sequence ID" value="XM_025176779.1"/>
</dbReference>
<evidence type="ECO:0000313" key="6">
    <source>
        <dbReference type="RefSeq" id="XP_025032547.1"/>
    </source>
</evidence>
<dbReference type="FunFam" id="2.60.120.920:FF:000004">
    <property type="entry name" value="Butyrophilin subfamily 1 member A1"/>
    <property type="match status" value="1"/>
</dbReference>
<dbReference type="InterPro" id="IPR050143">
    <property type="entry name" value="TRIM/RBCC"/>
</dbReference>
<dbReference type="GeneID" id="112542873"/>
<dbReference type="InterPro" id="IPR003877">
    <property type="entry name" value="SPRY_dom"/>
</dbReference>
<dbReference type="InterPro" id="IPR013320">
    <property type="entry name" value="ConA-like_dom_sf"/>
</dbReference>
<protein>
    <submittedName>
        <fullName evidence="6">E3 ubiquitin-protein ligase TRIM58-like</fullName>
    </submittedName>
</protein>
<gene>
    <name evidence="6" type="primary">LOC112542873</name>
</gene>
<feature type="domain" description="B30.2/SPRY" evidence="4">
    <location>
        <begin position="41"/>
        <end position="230"/>
    </location>
</feature>
<dbReference type="AlphaFoldDB" id="A0A9F5J4R1"/>
<dbReference type="OMA" id="WIFRAIL"/>
<dbReference type="InterPro" id="IPR003879">
    <property type="entry name" value="Butyrophylin_SPRY"/>
</dbReference>
<dbReference type="SMART" id="SM00449">
    <property type="entry name" value="SPRY"/>
    <property type="match status" value="1"/>
</dbReference>
<keyword evidence="2" id="KW-0528">Neurotoxin</keyword>
<comment type="function">
    <text evidence="3">Neurotoxin that produces dose-dependent hypolocomotion and hyperalgesia in mice. May directly act on the central nervous system, as it is 6500-fold more potent when administered intracerebroventricularly than intraperitoneal.</text>
</comment>
<dbReference type="PROSITE" id="PS50188">
    <property type="entry name" value="B302_SPRY"/>
    <property type="match status" value="1"/>
</dbReference>
<dbReference type="Gene3D" id="2.60.120.920">
    <property type="match status" value="1"/>
</dbReference>
<dbReference type="Proteomes" id="UP000695026">
    <property type="component" value="Unplaced"/>
</dbReference>
<sequence>MTLFSSSRYQRKKTLQNPVAFPLELKWIVWDYSDISVFLKGIMKQFRDTLKVGFQLQKANITLDPHTAHPCFTLSEDCKSVQEVVQEQYLFPDPERFENWQYIFGCQGFSTGRHFWEVTVGDKEEWAVGVAKKSVKRKDYIDPCPEEGIWEIGKWAWIFRAILSRESPKVPLTKNPKRIRVALNCEGGQVTFFDAQTAALLYTFSEADLAGETLLPSFLLNINDWLTLSP</sequence>
<dbReference type="PANTHER" id="PTHR24103">
    <property type="entry name" value="E3 UBIQUITIN-PROTEIN LIGASE TRIM"/>
    <property type="match status" value="1"/>
</dbReference>
<dbReference type="InterPro" id="IPR001870">
    <property type="entry name" value="B30.2/SPRY"/>
</dbReference>
<reference evidence="6" key="1">
    <citation type="submission" date="2025-08" db="UniProtKB">
        <authorList>
            <consortium name="RefSeq"/>
        </authorList>
    </citation>
    <scope>IDENTIFICATION</scope>
    <source>
        <tissue evidence="6">Liver</tissue>
    </source>
</reference>
<accession>A0A9F5J4R1</accession>
<dbReference type="Pfam" id="PF13765">
    <property type="entry name" value="PRY"/>
    <property type="match status" value="1"/>
</dbReference>
<evidence type="ECO:0000256" key="2">
    <source>
        <dbReference type="ARBA" id="ARBA00022699"/>
    </source>
</evidence>
<dbReference type="Pfam" id="PF00622">
    <property type="entry name" value="SPRY"/>
    <property type="match status" value="1"/>
</dbReference>
<evidence type="ECO:0000256" key="1">
    <source>
        <dbReference type="ARBA" id="ARBA00009651"/>
    </source>
</evidence>
<dbReference type="SUPFAM" id="SSF49899">
    <property type="entry name" value="Concanavalin A-like lectins/glucanases"/>
    <property type="match status" value="1"/>
</dbReference>
<dbReference type="OrthoDB" id="9049620at2759"/>
<dbReference type="KEGG" id="pbi:112542873"/>
<dbReference type="InterPro" id="IPR006574">
    <property type="entry name" value="PRY"/>
</dbReference>
<evidence type="ECO:0000313" key="5">
    <source>
        <dbReference type="Proteomes" id="UP000695026"/>
    </source>
</evidence>